<sequence>MKIGFNFSLGTTYPLVTQLVREREIDFCEILIDNFLQVPAVELAAAFDCPVAFHIMFSKYMESDQAALEDLAARLREYIDILRPLYVSDHIAAFSHLGRQLYHLAEVDYAGAYRQIRERTLWWQERLGCRVHLENYPSIMDGGHDAPAFFARLTKETGCGLLFDISNAVCAQRNCGLPLDAWSLLAAEARHFHIAGFTGSILSPRLAIDAHDTDLAPDTLAYLERIGPALALPGRTLTYERDGNIEYEAIVRDLHRLRTALACPKPSHGHAAVNADASEDRNANVTA</sequence>
<evidence type="ECO:0000313" key="3">
    <source>
        <dbReference type="Proteomes" id="UP001216674"/>
    </source>
</evidence>
<keyword evidence="3" id="KW-1185">Reference proteome</keyword>
<evidence type="ECO:0000256" key="1">
    <source>
        <dbReference type="SAM" id="MobiDB-lite"/>
    </source>
</evidence>
<dbReference type="PANTHER" id="PTHR42194">
    <property type="entry name" value="UPF0276 PROTEIN HI_1600"/>
    <property type="match status" value="1"/>
</dbReference>
<dbReference type="RefSeq" id="WP_276264236.1">
    <property type="nucleotide sequence ID" value="NZ_JARJLM010000124.1"/>
</dbReference>
<comment type="caution">
    <text evidence="2">The sequence shown here is derived from an EMBL/GenBank/DDBJ whole genome shotgun (WGS) entry which is preliminary data.</text>
</comment>
<accession>A0ABT6AJ94</accession>
<dbReference type="Pfam" id="PF05114">
    <property type="entry name" value="MbnB_TglH_ChrH"/>
    <property type="match status" value="1"/>
</dbReference>
<dbReference type="Proteomes" id="UP001216674">
    <property type="component" value="Unassembled WGS sequence"/>
</dbReference>
<dbReference type="NCBIfam" id="TIGR04159">
    <property type="entry name" value="methbact_MbnB"/>
    <property type="match status" value="1"/>
</dbReference>
<dbReference type="InterPro" id="IPR036237">
    <property type="entry name" value="Xyl_isomerase-like_sf"/>
</dbReference>
<proteinExistence type="predicted"/>
<dbReference type="InterPro" id="IPR007801">
    <property type="entry name" value="MbnB/TglH/ChrH"/>
</dbReference>
<evidence type="ECO:0000313" key="2">
    <source>
        <dbReference type="EMBL" id="MDF3832687.1"/>
    </source>
</evidence>
<dbReference type="SUPFAM" id="SSF51658">
    <property type="entry name" value="Xylose isomerase-like"/>
    <property type="match status" value="1"/>
</dbReference>
<feature type="compositionally biased region" description="Basic and acidic residues" evidence="1">
    <location>
        <begin position="278"/>
        <end position="287"/>
    </location>
</feature>
<organism evidence="2 3">
    <name type="scientific">Cupriavidus basilensis</name>
    <dbReference type="NCBI Taxonomy" id="68895"/>
    <lineage>
        <taxon>Bacteria</taxon>
        <taxon>Pseudomonadati</taxon>
        <taxon>Pseudomonadota</taxon>
        <taxon>Betaproteobacteria</taxon>
        <taxon>Burkholderiales</taxon>
        <taxon>Burkholderiaceae</taxon>
        <taxon>Cupriavidus</taxon>
    </lineage>
</organism>
<name>A0ABT6AJ94_9BURK</name>
<dbReference type="Gene3D" id="3.20.20.150">
    <property type="entry name" value="Divalent-metal-dependent TIM barrel enzymes"/>
    <property type="match status" value="1"/>
</dbReference>
<reference evidence="2 3" key="1">
    <citation type="submission" date="2023-03" db="EMBL/GenBank/DDBJ databases">
        <title>Draft assemblies of triclosan tolerant bacteria isolated from returned activated sludge.</title>
        <authorList>
            <person name="Van Hamelsveld S."/>
        </authorList>
    </citation>
    <scope>NUCLEOTIDE SEQUENCE [LARGE SCALE GENOMIC DNA]</scope>
    <source>
        <strain evidence="2 3">GW210010_S58</strain>
    </source>
</reference>
<feature type="region of interest" description="Disordered" evidence="1">
    <location>
        <begin position="265"/>
        <end position="287"/>
    </location>
</feature>
<protein>
    <submittedName>
        <fullName evidence="2">Methanobactin biosynthesis cassette protein MbnB</fullName>
    </submittedName>
</protein>
<dbReference type="InterPro" id="IPR026431">
    <property type="entry name" value="Methbact_MbnB"/>
</dbReference>
<gene>
    <name evidence="2" type="primary">mbnB</name>
    <name evidence="2" type="ORF">P3W85_06965</name>
</gene>
<dbReference type="EMBL" id="JARJLM010000124">
    <property type="protein sequence ID" value="MDF3832687.1"/>
    <property type="molecule type" value="Genomic_DNA"/>
</dbReference>
<dbReference type="PANTHER" id="PTHR42194:SF1">
    <property type="entry name" value="UPF0276 PROTEIN HI_1600"/>
    <property type="match status" value="1"/>
</dbReference>